<proteinExistence type="predicted"/>
<accession>A0ABP8PIK5</accession>
<dbReference type="Proteomes" id="UP001500503">
    <property type="component" value="Unassembled WGS sequence"/>
</dbReference>
<gene>
    <name evidence="2" type="ORF">GCM10023191_013440</name>
</gene>
<sequence>MAEDVDETGHDGEAVRVQRHGIVPGRCRTDLDHPVTLDEHIGADSGPAVPVVDGAPAYHHRKSHPPSVTAALPDGFVRRHQCAGPPLVCGNDAPITVRSVKYVHDD</sequence>
<protein>
    <submittedName>
        <fullName evidence="2">Uncharacterized protein</fullName>
    </submittedName>
</protein>
<evidence type="ECO:0000313" key="2">
    <source>
        <dbReference type="EMBL" id="GAA4486694.1"/>
    </source>
</evidence>
<dbReference type="EMBL" id="BAABHF010000010">
    <property type="protein sequence ID" value="GAA4486694.1"/>
    <property type="molecule type" value="Genomic_DNA"/>
</dbReference>
<evidence type="ECO:0000256" key="1">
    <source>
        <dbReference type="SAM" id="MobiDB-lite"/>
    </source>
</evidence>
<reference evidence="3" key="1">
    <citation type="journal article" date="2019" name="Int. J. Syst. Evol. Microbiol.">
        <title>The Global Catalogue of Microorganisms (GCM) 10K type strain sequencing project: providing services to taxonomists for standard genome sequencing and annotation.</title>
        <authorList>
            <consortium name="The Broad Institute Genomics Platform"/>
            <consortium name="The Broad Institute Genome Sequencing Center for Infectious Disease"/>
            <person name="Wu L."/>
            <person name="Ma J."/>
        </authorList>
    </citation>
    <scope>NUCLEOTIDE SEQUENCE [LARGE SCALE GENOMIC DNA]</scope>
    <source>
        <strain evidence="3">JCM 17933</strain>
    </source>
</reference>
<feature type="region of interest" description="Disordered" evidence="1">
    <location>
        <begin position="1"/>
        <end position="20"/>
    </location>
</feature>
<name>A0ABP8PIK5_9ACTN</name>
<evidence type="ECO:0000313" key="3">
    <source>
        <dbReference type="Proteomes" id="UP001500503"/>
    </source>
</evidence>
<comment type="caution">
    <text evidence="2">The sequence shown here is derived from an EMBL/GenBank/DDBJ whole genome shotgun (WGS) entry which is preliminary data.</text>
</comment>
<organism evidence="2 3">
    <name type="scientific">Actinoallomurus oryzae</name>
    <dbReference type="NCBI Taxonomy" id="502180"/>
    <lineage>
        <taxon>Bacteria</taxon>
        <taxon>Bacillati</taxon>
        <taxon>Actinomycetota</taxon>
        <taxon>Actinomycetes</taxon>
        <taxon>Streptosporangiales</taxon>
        <taxon>Thermomonosporaceae</taxon>
        <taxon>Actinoallomurus</taxon>
    </lineage>
</organism>
<keyword evidence="3" id="KW-1185">Reference proteome</keyword>
<feature type="compositionally biased region" description="Basic and acidic residues" evidence="1">
    <location>
        <begin position="7"/>
        <end position="16"/>
    </location>
</feature>